<gene>
    <name evidence="3" type="ORF">JOM49_006562</name>
</gene>
<evidence type="ECO:0000259" key="2">
    <source>
        <dbReference type="Pfam" id="PF08327"/>
    </source>
</evidence>
<dbReference type="EMBL" id="JAGGMS010000001">
    <property type="protein sequence ID" value="MBP2185036.1"/>
    <property type="molecule type" value="Genomic_DNA"/>
</dbReference>
<comment type="caution">
    <text evidence="3">The sequence shown here is derived from an EMBL/GenBank/DDBJ whole genome shotgun (WGS) entry which is preliminary data.</text>
</comment>
<organism evidence="3 4">
    <name type="scientific">Amycolatopsis magusensis</name>
    <dbReference type="NCBI Taxonomy" id="882444"/>
    <lineage>
        <taxon>Bacteria</taxon>
        <taxon>Bacillati</taxon>
        <taxon>Actinomycetota</taxon>
        <taxon>Actinomycetes</taxon>
        <taxon>Pseudonocardiales</taxon>
        <taxon>Pseudonocardiaceae</taxon>
        <taxon>Amycolatopsis</taxon>
    </lineage>
</organism>
<dbReference type="RefSeq" id="WP_209667978.1">
    <property type="nucleotide sequence ID" value="NZ_JAGGMS010000001.1"/>
</dbReference>
<sequence>MKVSAQDGRLHFERQYAHEVARVWRALTDDAELSTWTPWRVRAETVPGGKVSLAFGKGKPVQGEVVAVEPGRRLTWRAFGVLMDWQLRDSDGGCLLILEMTVKDPGHVSQSAAGFHISLDNLEALLDGREVVKASSPPEEPRFPELVRHYSDVW</sequence>
<feature type="domain" description="Activator of Hsp90 ATPase homologue 1/2-like C-terminal" evidence="2">
    <location>
        <begin position="19"/>
        <end position="126"/>
    </location>
</feature>
<evidence type="ECO:0000256" key="1">
    <source>
        <dbReference type="ARBA" id="ARBA00006817"/>
    </source>
</evidence>
<dbReference type="InterPro" id="IPR013538">
    <property type="entry name" value="ASHA1/2-like_C"/>
</dbReference>
<reference evidence="3 4" key="1">
    <citation type="submission" date="2021-03" db="EMBL/GenBank/DDBJ databases">
        <title>Sequencing the genomes of 1000 actinobacteria strains.</title>
        <authorList>
            <person name="Klenk H.-P."/>
        </authorList>
    </citation>
    <scope>NUCLEOTIDE SEQUENCE [LARGE SCALE GENOMIC DNA]</scope>
    <source>
        <strain evidence="3 4">DSM 45510</strain>
    </source>
</reference>
<protein>
    <submittedName>
        <fullName evidence="3">Uncharacterized protein YndB with AHSA1/START domain</fullName>
    </submittedName>
</protein>
<accession>A0ABS4Q2J3</accession>
<evidence type="ECO:0000313" key="4">
    <source>
        <dbReference type="Proteomes" id="UP000741013"/>
    </source>
</evidence>
<comment type="similarity">
    <text evidence="1">Belongs to the AHA1 family.</text>
</comment>
<name>A0ABS4Q2J3_9PSEU</name>
<dbReference type="Proteomes" id="UP000741013">
    <property type="component" value="Unassembled WGS sequence"/>
</dbReference>
<dbReference type="InterPro" id="IPR023393">
    <property type="entry name" value="START-like_dom_sf"/>
</dbReference>
<dbReference type="SUPFAM" id="SSF55961">
    <property type="entry name" value="Bet v1-like"/>
    <property type="match status" value="1"/>
</dbReference>
<keyword evidence="4" id="KW-1185">Reference proteome</keyword>
<evidence type="ECO:0000313" key="3">
    <source>
        <dbReference type="EMBL" id="MBP2185036.1"/>
    </source>
</evidence>
<proteinExistence type="inferred from homology"/>
<dbReference type="Gene3D" id="3.30.530.20">
    <property type="match status" value="1"/>
</dbReference>
<dbReference type="Pfam" id="PF08327">
    <property type="entry name" value="AHSA1"/>
    <property type="match status" value="1"/>
</dbReference>